<dbReference type="PROSITE" id="PS51192">
    <property type="entry name" value="HELICASE_ATP_BIND_1"/>
    <property type="match status" value="1"/>
</dbReference>
<dbReference type="InterPro" id="IPR001650">
    <property type="entry name" value="Helicase_C-like"/>
</dbReference>
<dbReference type="Gene3D" id="3.40.50.300">
    <property type="entry name" value="P-loop containing nucleotide triphosphate hydrolases"/>
    <property type="match status" value="2"/>
</dbReference>
<organism evidence="4 5">
    <name type="scientific">Hesseltinella vesiculosa</name>
    <dbReference type="NCBI Taxonomy" id="101127"/>
    <lineage>
        <taxon>Eukaryota</taxon>
        <taxon>Fungi</taxon>
        <taxon>Fungi incertae sedis</taxon>
        <taxon>Mucoromycota</taxon>
        <taxon>Mucoromycotina</taxon>
        <taxon>Mucoromycetes</taxon>
        <taxon>Mucorales</taxon>
        <taxon>Cunninghamellaceae</taxon>
        <taxon>Hesseltinella</taxon>
    </lineage>
</organism>
<dbReference type="PANTHER" id="PTHR47396:SF1">
    <property type="entry name" value="ATP-DEPENDENT HELICASE IRC3-RELATED"/>
    <property type="match status" value="1"/>
</dbReference>
<reference evidence="4 5" key="1">
    <citation type="submission" date="2016-07" db="EMBL/GenBank/DDBJ databases">
        <title>Pervasive Adenine N6-methylation of Active Genes in Fungi.</title>
        <authorList>
            <consortium name="DOE Joint Genome Institute"/>
            <person name="Mondo S.J."/>
            <person name="Dannebaum R.O."/>
            <person name="Kuo R.C."/>
            <person name="Labutti K."/>
            <person name="Haridas S."/>
            <person name="Kuo A."/>
            <person name="Salamov A."/>
            <person name="Ahrendt S.R."/>
            <person name="Lipzen A."/>
            <person name="Sullivan W."/>
            <person name="Andreopoulos W.B."/>
            <person name="Clum A."/>
            <person name="Lindquist E."/>
            <person name="Daum C."/>
            <person name="Ramamoorthy G.K."/>
            <person name="Gryganskyi A."/>
            <person name="Culley D."/>
            <person name="Magnuson J.K."/>
            <person name="James T.Y."/>
            <person name="O'Malley M.A."/>
            <person name="Stajich J.E."/>
            <person name="Spatafora J.W."/>
            <person name="Visel A."/>
            <person name="Grigoriev I.V."/>
        </authorList>
    </citation>
    <scope>NUCLEOTIDE SEQUENCE [LARGE SCALE GENOMIC DNA]</scope>
    <source>
        <strain evidence="4 5">NRRL 3301</strain>
    </source>
</reference>
<evidence type="ECO:0000259" key="3">
    <source>
        <dbReference type="PROSITE" id="PS51194"/>
    </source>
</evidence>
<dbReference type="Proteomes" id="UP000242146">
    <property type="component" value="Unassembled WGS sequence"/>
</dbReference>
<keyword evidence="1" id="KW-0067">ATP-binding</keyword>
<evidence type="ECO:0000313" key="4">
    <source>
        <dbReference type="EMBL" id="ORX50573.1"/>
    </source>
</evidence>
<dbReference type="GO" id="GO:0016787">
    <property type="term" value="F:hydrolase activity"/>
    <property type="evidence" value="ECO:0007669"/>
    <property type="project" value="UniProtKB-KW"/>
</dbReference>
<dbReference type="SUPFAM" id="SSF52540">
    <property type="entry name" value="P-loop containing nucleoside triphosphate hydrolases"/>
    <property type="match status" value="1"/>
</dbReference>
<comment type="caution">
    <text evidence="4">The sequence shown here is derived from an EMBL/GenBank/DDBJ whole genome shotgun (WGS) entry which is preliminary data.</text>
</comment>
<evidence type="ECO:0000313" key="5">
    <source>
        <dbReference type="Proteomes" id="UP000242146"/>
    </source>
</evidence>
<dbReference type="PROSITE" id="PS51194">
    <property type="entry name" value="HELICASE_CTER"/>
    <property type="match status" value="1"/>
</dbReference>
<dbReference type="OrthoDB" id="16911at2759"/>
<dbReference type="GO" id="GO:0036121">
    <property type="term" value="F:double-stranded DNA helicase activity"/>
    <property type="evidence" value="ECO:0007669"/>
    <property type="project" value="TreeGrafter"/>
</dbReference>
<keyword evidence="5" id="KW-1185">Reference proteome</keyword>
<dbReference type="InterPro" id="IPR050742">
    <property type="entry name" value="Helicase_Restrict-Modif_Enz"/>
</dbReference>
<dbReference type="EMBL" id="MCGT01000023">
    <property type="protein sequence ID" value="ORX50573.1"/>
    <property type="molecule type" value="Genomic_DNA"/>
</dbReference>
<dbReference type="PANTHER" id="PTHR47396">
    <property type="entry name" value="TYPE I RESTRICTION ENZYME ECOKI R PROTEIN"/>
    <property type="match status" value="1"/>
</dbReference>
<dbReference type="GO" id="GO:0000403">
    <property type="term" value="F:Y-form DNA binding"/>
    <property type="evidence" value="ECO:0007669"/>
    <property type="project" value="TreeGrafter"/>
</dbReference>
<dbReference type="GO" id="GO:0061749">
    <property type="term" value="F:forked DNA-dependent helicase activity"/>
    <property type="evidence" value="ECO:0007669"/>
    <property type="project" value="TreeGrafter"/>
</dbReference>
<dbReference type="GO" id="GO:0070125">
    <property type="term" value="P:mitochondrial translational elongation"/>
    <property type="evidence" value="ECO:0007669"/>
    <property type="project" value="TreeGrafter"/>
</dbReference>
<gene>
    <name evidence="4" type="ORF">DM01DRAFT_1337728</name>
</gene>
<keyword evidence="1" id="KW-0547">Nucleotide-binding</keyword>
<dbReference type="Pfam" id="PF04851">
    <property type="entry name" value="ResIII"/>
    <property type="match status" value="1"/>
</dbReference>
<proteinExistence type="predicted"/>
<evidence type="ECO:0000256" key="1">
    <source>
        <dbReference type="ARBA" id="ARBA00022806"/>
    </source>
</evidence>
<dbReference type="GO" id="GO:0005524">
    <property type="term" value="F:ATP binding"/>
    <property type="evidence" value="ECO:0007669"/>
    <property type="project" value="InterPro"/>
</dbReference>
<keyword evidence="4" id="KW-0378">Hydrolase</keyword>
<dbReference type="GO" id="GO:0032042">
    <property type="term" value="P:mitochondrial DNA metabolic process"/>
    <property type="evidence" value="ECO:0007669"/>
    <property type="project" value="TreeGrafter"/>
</dbReference>
<dbReference type="InterPro" id="IPR014001">
    <property type="entry name" value="Helicase_ATP-bd"/>
</dbReference>
<dbReference type="InterPro" id="IPR006935">
    <property type="entry name" value="Helicase/UvrB_N"/>
</dbReference>
<accession>A0A1X2GCF9</accession>
<sequence>MANLIPSIPSPTRFATKTLVLAHRAELLEQAKAQIERFNPTLRVAIEQGRRKVDVDNADVIVASVQSLGRLESPRLTKYNPDRFKAILIDEAHHAAAATYTRILDHFMLSSDIFIWGCSATVRRHDGLRLGNVFDDMSFHLDFLSMIEAGWLAPLKVTTIETRVDLSSVSIQNHDFHPGQLSLAVNTTERNSIILNSWTKFAQAADTKRQSTLVFAVDIAHTKELCEQFRQRGIHAEYITSETNARTRQDLLRQFRDRQFPVMVNCGILTEGTDIPAIDCLLMARPTRSSILFQQMMGRGMRLFPGKNDCLVIDFVDNFKRSGLITIPTLMGLDPDTIAQGENILDLEKKAKEAETVLDPLVPIHNEAVKLKITEYDDLQEFMTLCSGMAARLQNISRHPWVAIGDDKFCLSIVGYGRLLLTWDAAKSEWAGQYQKKRGVAYQRGQALPLDATDIETALRAADTWVQQTLHPANYHRWARFRKDPMTDKQRAALARYKVMPLESEGASLTKGQAMDLLTRLSLGQSKLWRQQCKRILQQKQLAHLQR</sequence>
<dbReference type="AlphaFoldDB" id="A0A1X2GCF9"/>
<name>A0A1X2GCF9_9FUNG</name>
<dbReference type="Pfam" id="PF00271">
    <property type="entry name" value="Helicase_C"/>
    <property type="match status" value="1"/>
</dbReference>
<evidence type="ECO:0000259" key="2">
    <source>
        <dbReference type="PROSITE" id="PS51192"/>
    </source>
</evidence>
<dbReference type="InterPro" id="IPR027417">
    <property type="entry name" value="P-loop_NTPase"/>
</dbReference>
<dbReference type="SMART" id="SM00490">
    <property type="entry name" value="HELICc"/>
    <property type="match status" value="1"/>
</dbReference>
<dbReference type="STRING" id="101127.A0A1X2GCF9"/>
<keyword evidence="1" id="KW-0347">Helicase</keyword>
<dbReference type="GO" id="GO:0005759">
    <property type="term" value="C:mitochondrial matrix"/>
    <property type="evidence" value="ECO:0007669"/>
    <property type="project" value="TreeGrafter"/>
</dbReference>
<dbReference type="CDD" id="cd18799">
    <property type="entry name" value="SF2_C_EcoAI-like"/>
    <property type="match status" value="1"/>
</dbReference>
<protein>
    <submittedName>
        <fullName evidence="4">P-loop containing nucleoside triphosphate hydrolase protein</fullName>
    </submittedName>
</protein>
<feature type="domain" description="Helicase C-terminal" evidence="3">
    <location>
        <begin position="200"/>
        <end position="346"/>
    </location>
</feature>
<feature type="domain" description="Helicase ATP-binding" evidence="2">
    <location>
        <begin position="1"/>
        <end position="140"/>
    </location>
</feature>